<protein>
    <recommendedName>
        <fullName evidence="4">Coiled-coil domain-containing protein</fullName>
    </recommendedName>
</protein>
<sequence>MGRMTYNALQPPFPEHKPEDQPARQAAVENELKFHTARLDVAAIQNLYDVHDTTEMREELRAALNVSEALDAQQREIVQDYYFHLYAFAKAKGFDAKKAGTLLSICREIFDADAATNAPSESMEKSFERLEAQLLRHAEFRPPKALDIFDEGDVQEIIEWMLHNYFRHYKLYKAIFTKRRSDVFSQAAPFAVEAPRDPLPLSSFLPLRVEVDMPEDAPAPAPGPAPAPAAALDTFEASSVASECPPAEPMPAEDDGEE</sequence>
<dbReference type="EMBL" id="CAKKNE010000002">
    <property type="protein sequence ID" value="CAH0367307.1"/>
    <property type="molecule type" value="Genomic_DNA"/>
</dbReference>
<evidence type="ECO:0000256" key="1">
    <source>
        <dbReference type="SAM" id="MobiDB-lite"/>
    </source>
</evidence>
<evidence type="ECO:0000313" key="3">
    <source>
        <dbReference type="Proteomes" id="UP000789595"/>
    </source>
</evidence>
<comment type="caution">
    <text evidence="2">The sequence shown here is derived from an EMBL/GenBank/DDBJ whole genome shotgun (WGS) entry which is preliminary data.</text>
</comment>
<proteinExistence type="predicted"/>
<gene>
    <name evidence="2" type="ORF">PECAL_2P03210</name>
</gene>
<feature type="region of interest" description="Disordered" evidence="1">
    <location>
        <begin position="1"/>
        <end position="21"/>
    </location>
</feature>
<organism evidence="2 3">
    <name type="scientific">Pelagomonas calceolata</name>
    <dbReference type="NCBI Taxonomy" id="35677"/>
    <lineage>
        <taxon>Eukaryota</taxon>
        <taxon>Sar</taxon>
        <taxon>Stramenopiles</taxon>
        <taxon>Ochrophyta</taxon>
        <taxon>Pelagophyceae</taxon>
        <taxon>Pelagomonadales</taxon>
        <taxon>Pelagomonadaceae</taxon>
        <taxon>Pelagomonas</taxon>
    </lineage>
</organism>
<dbReference type="AlphaFoldDB" id="A0A8J2SIJ6"/>
<dbReference type="InterPro" id="IPR032727">
    <property type="entry name" value="CLAMP"/>
</dbReference>
<keyword evidence="3" id="KW-1185">Reference proteome</keyword>
<dbReference type="PANTHER" id="PTHR28457:SF1">
    <property type="entry name" value="CILIA- AND FLAGELLA-ASSOCIATED PROTEIN 119"/>
    <property type="match status" value="1"/>
</dbReference>
<evidence type="ECO:0008006" key="4">
    <source>
        <dbReference type="Google" id="ProtNLM"/>
    </source>
</evidence>
<dbReference type="OrthoDB" id="425082at2759"/>
<name>A0A8J2SIJ6_9STRA</name>
<reference evidence="2" key="1">
    <citation type="submission" date="2021-11" db="EMBL/GenBank/DDBJ databases">
        <authorList>
            <consortium name="Genoscope - CEA"/>
            <person name="William W."/>
        </authorList>
    </citation>
    <scope>NUCLEOTIDE SEQUENCE</scope>
</reference>
<feature type="compositionally biased region" description="Pro residues" evidence="1">
    <location>
        <begin position="217"/>
        <end position="227"/>
    </location>
</feature>
<dbReference type="Proteomes" id="UP000789595">
    <property type="component" value="Unassembled WGS sequence"/>
</dbReference>
<accession>A0A8J2SIJ6</accession>
<dbReference type="Pfam" id="PF14769">
    <property type="entry name" value="CLAMP"/>
    <property type="match status" value="1"/>
</dbReference>
<evidence type="ECO:0000313" key="2">
    <source>
        <dbReference type="EMBL" id="CAH0367307.1"/>
    </source>
</evidence>
<feature type="region of interest" description="Disordered" evidence="1">
    <location>
        <begin position="215"/>
        <end position="258"/>
    </location>
</feature>
<dbReference type="PANTHER" id="PTHR28457">
    <property type="entry name" value="COILED-COIL DOMAIN-CONTAINING PROTEIN 189"/>
    <property type="match status" value="1"/>
</dbReference>